<dbReference type="SUPFAM" id="SSF51126">
    <property type="entry name" value="Pectin lyase-like"/>
    <property type="match status" value="1"/>
</dbReference>
<evidence type="ECO:0000313" key="3">
    <source>
        <dbReference type="Proteomes" id="UP000018419"/>
    </source>
</evidence>
<dbReference type="InterPro" id="IPR006626">
    <property type="entry name" value="PbH1"/>
</dbReference>
<comment type="caution">
    <text evidence="2">The sequence shown here is derived from an EMBL/GenBank/DDBJ whole genome shotgun (WGS) entry which is preliminary data.</text>
</comment>
<organism evidence="2 3">
    <name type="scientific">Acinetobacter radioresistens SK82</name>
    <dbReference type="NCBI Taxonomy" id="596318"/>
    <lineage>
        <taxon>Bacteria</taxon>
        <taxon>Pseudomonadati</taxon>
        <taxon>Pseudomonadota</taxon>
        <taxon>Gammaproteobacteria</taxon>
        <taxon>Moraxellales</taxon>
        <taxon>Moraxellaceae</taxon>
        <taxon>Acinetobacter</taxon>
    </lineage>
</organism>
<evidence type="ECO:0000256" key="1">
    <source>
        <dbReference type="SAM" id="SignalP"/>
    </source>
</evidence>
<dbReference type="EMBL" id="ACVR01000029">
    <property type="protein sequence ID" value="EET82868.1"/>
    <property type="molecule type" value="Genomic_DNA"/>
</dbReference>
<proteinExistence type="predicted"/>
<dbReference type="Gene3D" id="2.160.20.10">
    <property type="entry name" value="Single-stranded right-handed beta-helix, Pectin lyase-like"/>
    <property type="match status" value="1"/>
</dbReference>
<feature type="signal peptide" evidence="1">
    <location>
        <begin position="1"/>
        <end position="38"/>
    </location>
</feature>
<accession>A0ABP2GMF6</accession>
<dbReference type="Proteomes" id="UP000018419">
    <property type="component" value="Unassembled WGS sequence"/>
</dbReference>
<dbReference type="InterPro" id="IPR011050">
    <property type="entry name" value="Pectin_lyase_fold/virulence"/>
</dbReference>
<evidence type="ECO:0000313" key="2">
    <source>
        <dbReference type="EMBL" id="EET82868.1"/>
    </source>
</evidence>
<gene>
    <name evidence="2" type="ORF">ACIRA0001_1662</name>
</gene>
<sequence>MVFLSQYREYSNAFTREHKMLKKILFTTLIFNSLSVHAANYVANSDITDQVNSEIKKAKPGTTIKIPAGNFKVNALKSINLKSNISLELSPKTTLNVIPNKLGNYQVFNINNVQNVRITGGTLIGDKYTHLGNSGEWGMGIEIKDSRNITISDININKMWGDAIYVGTNGKNSTYNIKLSNIKMDDNRRQGLTIISVDTLNARNLRATNTSGAKPSGGIDIEPNNGTGTVKNITLENIVTSNNAGPGIQIGLSRYNNPKTPVSIKINNHTDTGSQYGILLGAINAVPSGRIEMKSINYSKSKNSSCFNSWSNKKFNVDISGDIGVIKTRYCMAHLKHPNIMIKRLN</sequence>
<keyword evidence="3" id="KW-1185">Reference proteome</keyword>
<protein>
    <recommendedName>
        <fullName evidence="4">Right handed beta helix domain-containing protein</fullName>
    </recommendedName>
</protein>
<dbReference type="InterPro" id="IPR012334">
    <property type="entry name" value="Pectin_lyas_fold"/>
</dbReference>
<evidence type="ECO:0008006" key="4">
    <source>
        <dbReference type="Google" id="ProtNLM"/>
    </source>
</evidence>
<keyword evidence="1" id="KW-0732">Signal</keyword>
<feature type="chain" id="PRO_5045631843" description="Right handed beta helix domain-containing protein" evidence="1">
    <location>
        <begin position="39"/>
        <end position="346"/>
    </location>
</feature>
<reference evidence="2 3" key="1">
    <citation type="submission" date="2009-07" db="EMBL/GenBank/DDBJ databases">
        <authorList>
            <person name="Madupu R."/>
            <person name="Durkin A.S."/>
            <person name="Torralba M."/>
            <person name="Methe B."/>
            <person name="Sutton G.G."/>
            <person name="Strausberg R.L."/>
            <person name="Nelson K.E."/>
        </authorList>
    </citation>
    <scope>NUCLEOTIDE SEQUENCE [LARGE SCALE GENOMIC DNA]</scope>
    <source>
        <strain evidence="2 3">SK82</strain>
    </source>
</reference>
<dbReference type="SMART" id="SM00710">
    <property type="entry name" value="PbH1"/>
    <property type="match status" value="5"/>
</dbReference>
<name>A0ABP2GMF6_ACIRA</name>